<evidence type="ECO:0000256" key="5">
    <source>
        <dbReference type="ARBA" id="ARBA00023136"/>
    </source>
</evidence>
<evidence type="ECO:0000259" key="8">
    <source>
        <dbReference type="Pfam" id="PF03772"/>
    </source>
</evidence>
<feature type="transmembrane region" description="Helical" evidence="7">
    <location>
        <begin position="60"/>
        <end position="78"/>
    </location>
</feature>
<feature type="transmembrane region" description="Helical" evidence="7">
    <location>
        <begin position="444"/>
        <end position="462"/>
    </location>
</feature>
<feature type="transmembrane region" description="Helical" evidence="7">
    <location>
        <begin position="543"/>
        <end position="563"/>
    </location>
</feature>
<comment type="subcellular location">
    <subcellularLocation>
        <location evidence="1">Cell membrane</location>
        <topology evidence="1">Multi-pass membrane protein</topology>
    </subcellularLocation>
</comment>
<evidence type="ECO:0000256" key="7">
    <source>
        <dbReference type="SAM" id="Phobius"/>
    </source>
</evidence>
<name>A0A1M5GIE5_9HYPH</name>
<feature type="transmembrane region" description="Helical" evidence="7">
    <location>
        <begin position="298"/>
        <end position="320"/>
    </location>
</feature>
<dbReference type="NCBIfam" id="TIGR00360">
    <property type="entry name" value="ComEC_N-term"/>
    <property type="match status" value="1"/>
</dbReference>
<feature type="compositionally biased region" description="Acidic residues" evidence="6">
    <location>
        <begin position="733"/>
        <end position="754"/>
    </location>
</feature>
<keyword evidence="11" id="KW-1185">Reference proteome</keyword>
<evidence type="ECO:0000256" key="2">
    <source>
        <dbReference type="ARBA" id="ARBA00022475"/>
    </source>
</evidence>
<keyword evidence="3 7" id="KW-0812">Transmembrane</keyword>
<dbReference type="RefSeq" id="WP_073055017.1">
    <property type="nucleotide sequence ID" value="NZ_FQUP01000003.1"/>
</dbReference>
<feature type="transmembrane region" description="Helical" evidence="7">
    <location>
        <begin position="405"/>
        <end position="424"/>
    </location>
</feature>
<evidence type="ECO:0000256" key="4">
    <source>
        <dbReference type="ARBA" id="ARBA00022989"/>
    </source>
</evidence>
<evidence type="ECO:0000256" key="1">
    <source>
        <dbReference type="ARBA" id="ARBA00004651"/>
    </source>
</evidence>
<dbReference type="InterPro" id="IPR004477">
    <property type="entry name" value="ComEC_N"/>
</dbReference>
<evidence type="ECO:0000256" key="3">
    <source>
        <dbReference type="ARBA" id="ARBA00022692"/>
    </source>
</evidence>
<accession>A0A1M5GIE5</accession>
<dbReference type="STRING" id="1122133.SAMN02745157_3413"/>
<organism evidence="10 11">
    <name type="scientific">Kaistia soli DSM 19436</name>
    <dbReference type="NCBI Taxonomy" id="1122133"/>
    <lineage>
        <taxon>Bacteria</taxon>
        <taxon>Pseudomonadati</taxon>
        <taxon>Pseudomonadota</taxon>
        <taxon>Alphaproteobacteria</taxon>
        <taxon>Hyphomicrobiales</taxon>
        <taxon>Kaistiaceae</taxon>
        <taxon>Kaistia</taxon>
    </lineage>
</organism>
<dbReference type="AlphaFoldDB" id="A0A1M5GIE5"/>
<feature type="domain" description="DUF4131" evidence="9">
    <location>
        <begin position="78"/>
        <end position="233"/>
    </location>
</feature>
<keyword evidence="4 7" id="KW-1133">Transmembrane helix</keyword>
<keyword evidence="5 7" id="KW-0472">Membrane</keyword>
<gene>
    <name evidence="10" type="ORF">SAMN02745157_3413</name>
</gene>
<dbReference type="GO" id="GO:0005886">
    <property type="term" value="C:plasma membrane"/>
    <property type="evidence" value="ECO:0007669"/>
    <property type="project" value="UniProtKB-SubCell"/>
</dbReference>
<dbReference type="Pfam" id="PF13567">
    <property type="entry name" value="DUF4131"/>
    <property type="match status" value="1"/>
</dbReference>
<feature type="compositionally biased region" description="Basic and acidic residues" evidence="6">
    <location>
        <begin position="771"/>
        <end position="784"/>
    </location>
</feature>
<sequence length="805" mass="84607">MAGGDRRETLVATDRPAARRRRRLLSHVPGGPWQGFGFAIDRLWLAMGASLERELDAARGLPWLAVAFGAGALAYFALPSEPVAPALLLLAIGLAVAAWRVHERAGLFRLLLLASLFASGVAATKLRTDALATPILEREVTATVTGWVEGREGRRGGYRLTLRVASITGAKLRHPPTRVTVTVRGDAARVGDAVSMLARLRPPSGPALPGGYDFARNAYYEGIGATGFAYGPSKPVDLGPVPLSIRLREPLEIVREAIRVRVLAALSGDTGRIASSLIIGDPGGISDRAEDDLRQSGLAHVLSVSGLHMVLVAGAAFWMIRALLALVPTLALRHPIKKWAAAGAIAVTFFYLLISGLDVAAQRSFIMTVIVFSAILVDRRAISMRNVAIATFIVLALAPESILGAGFQMSFAATVALVAGFEAMARYRRGRRGPPAERSLVRSVLGWAAALVAGLAVTSLLGGLGTTPFALYHFQRMAPLSIVANVLAMPLVDFLVMPMALIAVLLMPFGLDQPFLAVMGFGIDGMMVVASHVAAWSEGSGGAAMPSAAALLIFIAGFLWLALMGERWRLAGIGPMLLGGLLAFLPARPDMIIAANGLSVAYRGADGGYEILARKIDKFGAGIWLRADGDPRDPADPALKAGTACDSIGCVGRLPDGRIVALALDRAAFADDCRMAALIVTPLTAPAACDGMTAVVDRSRLARTGAVTLVAREVPLQTPTSLPRPRGAGMATDSDEFSPGDEADATGIEAEEDAQASGSDEPATPTPPVAREADKPPEGTDRLDALFVVGTTYPAVRRAWMPPLD</sequence>
<feature type="transmembrane region" description="Helical" evidence="7">
    <location>
        <begin position="482"/>
        <end position="507"/>
    </location>
</feature>
<feature type="domain" description="ComEC/Rec2-related protein" evidence="8">
    <location>
        <begin position="277"/>
        <end position="567"/>
    </location>
</feature>
<dbReference type="InterPro" id="IPR025405">
    <property type="entry name" value="DUF4131"/>
</dbReference>
<evidence type="ECO:0000256" key="6">
    <source>
        <dbReference type="SAM" id="MobiDB-lite"/>
    </source>
</evidence>
<feature type="transmembrane region" description="Helical" evidence="7">
    <location>
        <begin position="570"/>
        <end position="587"/>
    </location>
</feature>
<dbReference type="Proteomes" id="UP000184485">
    <property type="component" value="Unassembled WGS sequence"/>
</dbReference>
<feature type="transmembrane region" description="Helical" evidence="7">
    <location>
        <begin position="382"/>
        <end position="399"/>
    </location>
</feature>
<protein>
    <submittedName>
        <fullName evidence="10">Competence protein ComEC</fullName>
    </submittedName>
</protein>
<keyword evidence="2" id="KW-1003">Cell membrane</keyword>
<dbReference type="OrthoDB" id="9790149at2"/>
<dbReference type="Pfam" id="PF03772">
    <property type="entry name" value="Competence"/>
    <property type="match status" value="1"/>
</dbReference>
<dbReference type="PANTHER" id="PTHR30619">
    <property type="entry name" value="DNA INTERNALIZATION/COMPETENCE PROTEIN COMEC/REC2"/>
    <property type="match status" value="1"/>
</dbReference>
<feature type="transmembrane region" description="Helical" evidence="7">
    <location>
        <begin position="514"/>
        <end position="537"/>
    </location>
</feature>
<reference evidence="10 11" key="1">
    <citation type="submission" date="2016-11" db="EMBL/GenBank/DDBJ databases">
        <authorList>
            <person name="Jaros S."/>
            <person name="Januszkiewicz K."/>
            <person name="Wedrychowicz H."/>
        </authorList>
    </citation>
    <scope>NUCLEOTIDE SEQUENCE [LARGE SCALE GENOMIC DNA]</scope>
    <source>
        <strain evidence="10 11">DSM 19436</strain>
    </source>
</reference>
<dbReference type="PANTHER" id="PTHR30619:SF1">
    <property type="entry name" value="RECOMBINATION PROTEIN 2"/>
    <property type="match status" value="1"/>
</dbReference>
<evidence type="ECO:0000313" key="10">
    <source>
        <dbReference type="EMBL" id="SHG03292.1"/>
    </source>
</evidence>
<feature type="transmembrane region" description="Helical" evidence="7">
    <location>
        <begin position="340"/>
        <end position="361"/>
    </location>
</feature>
<evidence type="ECO:0000259" key="9">
    <source>
        <dbReference type="Pfam" id="PF13567"/>
    </source>
</evidence>
<evidence type="ECO:0000313" key="11">
    <source>
        <dbReference type="Proteomes" id="UP000184485"/>
    </source>
</evidence>
<feature type="region of interest" description="Disordered" evidence="6">
    <location>
        <begin position="716"/>
        <end position="784"/>
    </location>
</feature>
<feature type="transmembrane region" description="Helical" evidence="7">
    <location>
        <begin position="84"/>
        <end position="101"/>
    </location>
</feature>
<proteinExistence type="predicted"/>
<dbReference type="EMBL" id="FQUP01000003">
    <property type="protein sequence ID" value="SHG03292.1"/>
    <property type="molecule type" value="Genomic_DNA"/>
</dbReference>
<dbReference type="InterPro" id="IPR052159">
    <property type="entry name" value="Competence_DNA_uptake"/>
</dbReference>